<dbReference type="GO" id="GO:0003700">
    <property type="term" value="F:DNA-binding transcription factor activity"/>
    <property type="evidence" value="ECO:0007669"/>
    <property type="project" value="InterPro"/>
</dbReference>
<evidence type="ECO:0000259" key="4">
    <source>
        <dbReference type="PROSITE" id="PS50949"/>
    </source>
</evidence>
<dbReference type="Gene3D" id="1.20.120.530">
    <property type="entry name" value="GntR ligand-binding domain-like"/>
    <property type="match status" value="1"/>
</dbReference>
<protein>
    <submittedName>
        <fullName evidence="5">GntR family transcriptional regulator</fullName>
    </submittedName>
</protein>
<dbReference type="Proteomes" id="UP000241074">
    <property type="component" value="Chromosome"/>
</dbReference>
<evidence type="ECO:0000256" key="3">
    <source>
        <dbReference type="ARBA" id="ARBA00023163"/>
    </source>
</evidence>
<dbReference type="RefSeq" id="WP_106893510.1">
    <property type="nucleotide sequence ID" value="NZ_CP027860.1"/>
</dbReference>
<dbReference type="OrthoDB" id="9808698at2"/>
<dbReference type="PANTHER" id="PTHR43537">
    <property type="entry name" value="TRANSCRIPTIONAL REGULATOR, GNTR FAMILY"/>
    <property type="match status" value="1"/>
</dbReference>
<dbReference type="KEGG" id="xba:C7S18_21515"/>
<dbReference type="SUPFAM" id="SSF48008">
    <property type="entry name" value="GntR ligand-binding domain-like"/>
    <property type="match status" value="1"/>
</dbReference>
<feature type="domain" description="HTH gntR-type" evidence="4">
    <location>
        <begin position="9"/>
        <end position="76"/>
    </location>
</feature>
<name>A0A2P1PXL3_9GAMM</name>
<evidence type="ECO:0000256" key="2">
    <source>
        <dbReference type="ARBA" id="ARBA00023125"/>
    </source>
</evidence>
<reference evidence="5 6" key="1">
    <citation type="submission" date="2018-03" db="EMBL/GenBank/DDBJ databases">
        <title>Ahniella affigens gen. nov., sp. nov., a gammaproteobacterium isolated from sandy soil near a stream.</title>
        <authorList>
            <person name="Ko Y."/>
            <person name="Kim J.-H."/>
        </authorList>
    </citation>
    <scope>NUCLEOTIDE SEQUENCE [LARGE SCALE GENOMIC DNA]</scope>
    <source>
        <strain evidence="5 6">D13</strain>
    </source>
</reference>
<accession>A0A2P1PXL3</accession>
<dbReference type="InterPro" id="IPR036388">
    <property type="entry name" value="WH-like_DNA-bd_sf"/>
</dbReference>
<dbReference type="Pfam" id="PF00392">
    <property type="entry name" value="GntR"/>
    <property type="match status" value="1"/>
</dbReference>
<dbReference type="Pfam" id="PF07729">
    <property type="entry name" value="FCD"/>
    <property type="match status" value="1"/>
</dbReference>
<organism evidence="5 6">
    <name type="scientific">Ahniella affigens</name>
    <dbReference type="NCBI Taxonomy" id="2021234"/>
    <lineage>
        <taxon>Bacteria</taxon>
        <taxon>Pseudomonadati</taxon>
        <taxon>Pseudomonadota</taxon>
        <taxon>Gammaproteobacteria</taxon>
        <taxon>Lysobacterales</taxon>
        <taxon>Rhodanobacteraceae</taxon>
        <taxon>Ahniella</taxon>
    </lineage>
</organism>
<dbReference type="EMBL" id="CP027860">
    <property type="protein sequence ID" value="AVP99593.1"/>
    <property type="molecule type" value="Genomic_DNA"/>
</dbReference>
<dbReference type="CDD" id="cd07377">
    <property type="entry name" value="WHTH_GntR"/>
    <property type="match status" value="1"/>
</dbReference>
<evidence type="ECO:0000313" key="5">
    <source>
        <dbReference type="EMBL" id="AVP99593.1"/>
    </source>
</evidence>
<keyword evidence="1" id="KW-0805">Transcription regulation</keyword>
<dbReference type="SUPFAM" id="SSF46785">
    <property type="entry name" value="Winged helix' DNA-binding domain"/>
    <property type="match status" value="1"/>
</dbReference>
<keyword evidence="6" id="KW-1185">Reference proteome</keyword>
<dbReference type="Gene3D" id="1.10.10.10">
    <property type="entry name" value="Winged helix-like DNA-binding domain superfamily/Winged helix DNA-binding domain"/>
    <property type="match status" value="1"/>
</dbReference>
<dbReference type="InterPro" id="IPR036390">
    <property type="entry name" value="WH_DNA-bd_sf"/>
</dbReference>
<gene>
    <name evidence="5" type="ORF">C7S18_21515</name>
</gene>
<dbReference type="SMART" id="SM00345">
    <property type="entry name" value="HTH_GNTR"/>
    <property type="match status" value="1"/>
</dbReference>
<dbReference type="AlphaFoldDB" id="A0A2P1PXL3"/>
<evidence type="ECO:0000256" key="1">
    <source>
        <dbReference type="ARBA" id="ARBA00023015"/>
    </source>
</evidence>
<dbReference type="InterPro" id="IPR008920">
    <property type="entry name" value="TF_FadR/GntR_C"/>
</dbReference>
<dbReference type="PROSITE" id="PS50949">
    <property type="entry name" value="HTH_GNTR"/>
    <property type="match status" value="1"/>
</dbReference>
<dbReference type="InterPro" id="IPR011711">
    <property type="entry name" value="GntR_C"/>
</dbReference>
<sequence length="218" mass="24277">MTERTGLARTISSQLITYIRNRILDGSYAAGTALLQDAIAAEFGVSKIPVREALVQLSAEGLVDVFAHRGFQVRGTSVSELDELFRLRLQIEPDAVANGARLATTAEQREVKQLLDALNAATESQDPKVADLNRSFHLALICPAQQPITAEVLGRLLVRSQRYVLRHLAPQGRTRRAKTEHNVLHRLWLKQDADGLQEATRTHIVRTHDDLRQLLSAH</sequence>
<proteinExistence type="predicted"/>
<keyword evidence="2" id="KW-0238">DNA-binding</keyword>
<evidence type="ECO:0000313" key="6">
    <source>
        <dbReference type="Proteomes" id="UP000241074"/>
    </source>
</evidence>
<keyword evidence="3" id="KW-0804">Transcription</keyword>
<dbReference type="SMART" id="SM00895">
    <property type="entry name" value="FCD"/>
    <property type="match status" value="1"/>
</dbReference>
<dbReference type="InterPro" id="IPR000524">
    <property type="entry name" value="Tscrpt_reg_HTH_GntR"/>
</dbReference>
<dbReference type="PANTHER" id="PTHR43537:SF24">
    <property type="entry name" value="GLUCONATE OPERON TRANSCRIPTIONAL REPRESSOR"/>
    <property type="match status" value="1"/>
</dbReference>
<reference evidence="5 6" key="2">
    <citation type="submission" date="2018-03" db="EMBL/GenBank/DDBJ databases">
        <authorList>
            <person name="Keele B.F."/>
        </authorList>
    </citation>
    <scope>NUCLEOTIDE SEQUENCE [LARGE SCALE GENOMIC DNA]</scope>
    <source>
        <strain evidence="5 6">D13</strain>
    </source>
</reference>
<dbReference type="GO" id="GO:0003677">
    <property type="term" value="F:DNA binding"/>
    <property type="evidence" value="ECO:0007669"/>
    <property type="project" value="UniProtKB-KW"/>
</dbReference>